<gene>
    <name evidence="2" type="ORF">BOLC7T40831H</name>
</gene>
<dbReference type="Gene3D" id="1.20.1280.50">
    <property type="match status" value="1"/>
</dbReference>
<dbReference type="InterPro" id="IPR036047">
    <property type="entry name" value="F-box-like_dom_sf"/>
</dbReference>
<protein>
    <recommendedName>
        <fullName evidence="1">F-box domain-containing protein</fullName>
    </recommendedName>
</protein>
<dbReference type="PANTHER" id="PTHR32212">
    <property type="entry name" value="CYCLIN-LIKE F-BOX"/>
    <property type="match status" value="1"/>
</dbReference>
<reference evidence="2" key="1">
    <citation type="submission" date="2018-11" db="EMBL/GenBank/DDBJ databases">
        <authorList>
            <consortium name="Genoscope - CEA"/>
            <person name="William W."/>
        </authorList>
    </citation>
    <scope>NUCLEOTIDE SEQUENCE</scope>
</reference>
<accession>A0A3P6EFF4</accession>
<dbReference type="Pfam" id="PF00646">
    <property type="entry name" value="F-box"/>
    <property type="match status" value="1"/>
</dbReference>
<evidence type="ECO:0000259" key="1">
    <source>
        <dbReference type="PROSITE" id="PS50181"/>
    </source>
</evidence>
<dbReference type="EMBL" id="LR031876">
    <property type="protein sequence ID" value="VDD35271.1"/>
    <property type="molecule type" value="Genomic_DNA"/>
</dbReference>
<dbReference type="PANTHER" id="PTHR32212:SF457">
    <property type="entry name" value="F-BOX DOMAIN-CONTAINING PROTEIN"/>
    <property type="match status" value="1"/>
</dbReference>
<dbReference type="InterPro" id="IPR053781">
    <property type="entry name" value="F-box_AtFBL13-like"/>
</dbReference>
<sequence>MINNLPDDLLVHILLHVPIKDAVSTMILSKRWRSIWTMLPALDYDDSDIDGKWIANAVYRKIRELIFILNWSAKPINLPNSL</sequence>
<dbReference type="PROSITE" id="PS50181">
    <property type="entry name" value="FBOX"/>
    <property type="match status" value="1"/>
</dbReference>
<dbReference type="InterPro" id="IPR001810">
    <property type="entry name" value="F-box_dom"/>
</dbReference>
<organism evidence="2">
    <name type="scientific">Brassica oleracea</name>
    <name type="common">Wild cabbage</name>
    <dbReference type="NCBI Taxonomy" id="3712"/>
    <lineage>
        <taxon>Eukaryota</taxon>
        <taxon>Viridiplantae</taxon>
        <taxon>Streptophyta</taxon>
        <taxon>Embryophyta</taxon>
        <taxon>Tracheophyta</taxon>
        <taxon>Spermatophyta</taxon>
        <taxon>Magnoliopsida</taxon>
        <taxon>eudicotyledons</taxon>
        <taxon>Gunneridae</taxon>
        <taxon>Pentapetalae</taxon>
        <taxon>rosids</taxon>
        <taxon>malvids</taxon>
        <taxon>Brassicales</taxon>
        <taxon>Brassicaceae</taxon>
        <taxon>Brassiceae</taxon>
        <taxon>Brassica</taxon>
    </lineage>
</organism>
<name>A0A3P6EFF4_BRAOL</name>
<evidence type="ECO:0000313" key="2">
    <source>
        <dbReference type="EMBL" id="VDD35271.1"/>
    </source>
</evidence>
<dbReference type="AlphaFoldDB" id="A0A3P6EFF4"/>
<dbReference type="SUPFAM" id="SSF81383">
    <property type="entry name" value="F-box domain"/>
    <property type="match status" value="1"/>
</dbReference>
<dbReference type="CDD" id="cd22160">
    <property type="entry name" value="F-box_AtFBL13-like"/>
    <property type="match status" value="1"/>
</dbReference>
<feature type="domain" description="F-box" evidence="1">
    <location>
        <begin position="1"/>
        <end position="35"/>
    </location>
</feature>
<dbReference type="SMART" id="SM00256">
    <property type="entry name" value="FBOX"/>
    <property type="match status" value="1"/>
</dbReference>
<proteinExistence type="predicted"/>